<name>A0A2D3VB33_9PEZI</name>
<feature type="compositionally biased region" description="Polar residues" evidence="1">
    <location>
        <begin position="294"/>
        <end position="307"/>
    </location>
</feature>
<evidence type="ECO:0000313" key="2">
    <source>
        <dbReference type="EMBL" id="CZT20896.1"/>
    </source>
</evidence>
<reference evidence="2 3" key="1">
    <citation type="submission" date="2016-03" db="EMBL/GenBank/DDBJ databases">
        <authorList>
            <person name="Ploux O."/>
        </authorList>
    </citation>
    <scope>NUCLEOTIDE SEQUENCE [LARGE SCALE GENOMIC DNA]</scope>
    <source>
        <strain evidence="2 3">URUG2</strain>
    </source>
</reference>
<dbReference type="EMBL" id="FJUY01000010">
    <property type="protein sequence ID" value="CZT20896.1"/>
    <property type="molecule type" value="Genomic_DNA"/>
</dbReference>
<feature type="compositionally biased region" description="Basic and acidic residues" evidence="1">
    <location>
        <begin position="226"/>
        <end position="236"/>
    </location>
</feature>
<dbReference type="AlphaFoldDB" id="A0A2D3VB33"/>
<dbReference type="OrthoDB" id="4204700at2759"/>
<evidence type="ECO:0000313" key="3">
    <source>
        <dbReference type="Proteomes" id="UP000225277"/>
    </source>
</evidence>
<keyword evidence="3" id="KW-1185">Reference proteome</keyword>
<feature type="region of interest" description="Disordered" evidence="1">
    <location>
        <begin position="1"/>
        <end position="32"/>
    </location>
</feature>
<dbReference type="STRING" id="112498.A0A2D3VB33"/>
<feature type="compositionally biased region" description="Low complexity" evidence="1">
    <location>
        <begin position="317"/>
        <end position="332"/>
    </location>
</feature>
<feature type="compositionally biased region" description="Basic and acidic residues" evidence="1">
    <location>
        <begin position="358"/>
        <end position="378"/>
    </location>
</feature>
<proteinExistence type="predicted"/>
<dbReference type="Proteomes" id="UP000225277">
    <property type="component" value="Unassembled WGS sequence"/>
</dbReference>
<protein>
    <submittedName>
        <fullName evidence="2">Uncharacterized protein</fullName>
    </submittedName>
</protein>
<feature type="region of interest" description="Disordered" evidence="1">
    <location>
        <begin position="209"/>
        <end position="259"/>
    </location>
</feature>
<gene>
    <name evidence="2" type="ORF">RCC_06756</name>
</gene>
<evidence type="ECO:0000256" key="1">
    <source>
        <dbReference type="SAM" id="MobiDB-lite"/>
    </source>
</evidence>
<accession>A0A2D3VB33</accession>
<feature type="region of interest" description="Disordered" evidence="1">
    <location>
        <begin position="284"/>
        <end position="392"/>
    </location>
</feature>
<organism evidence="2 3">
    <name type="scientific">Ramularia collo-cygni</name>
    <dbReference type="NCBI Taxonomy" id="112498"/>
    <lineage>
        <taxon>Eukaryota</taxon>
        <taxon>Fungi</taxon>
        <taxon>Dikarya</taxon>
        <taxon>Ascomycota</taxon>
        <taxon>Pezizomycotina</taxon>
        <taxon>Dothideomycetes</taxon>
        <taxon>Dothideomycetidae</taxon>
        <taxon>Mycosphaerellales</taxon>
        <taxon>Mycosphaerellaceae</taxon>
        <taxon>Ramularia</taxon>
    </lineage>
</organism>
<dbReference type="RefSeq" id="XP_023627785.1">
    <property type="nucleotide sequence ID" value="XM_023772017.1"/>
</dbReference>
<sequence length="392" mass="43713">MGSEDESTPNVPPSDDQGSSKPAETHFPITRPNGLPPLYVDLSGLSWETESRRAAVVRSIGQSMQTSSDKAVQVLGRPYKQEELDACAFHFIKARKNFLDYGSVGLGIAFALSWLGRHTFRFPFYAPKWTYFSPDRFLFFRGRIARAHWHAMRTSAYLMLGIYSSAYASMVVAVSGQRRDPRLKDYLTVESQMNIRDILQPLIQDGSAERKTEVTSEIARQWPLHQRLDGRHRDGPGDEGENSMAEHLDGNPPTEGPLVEDYQDQYQQTDKRALLEAIRRADGKNVDGEHGDQWGTSQSHQNASSSPIPSPLDRKVSTSSSPVASGSQPSESAWDRLRQQAERQASQLDEVADSGDAFDDRSEAQRKFDAQIEQERKFSTINKDGSNGSGGS</sequence>
<dbReference type="GeneID" id="35601885"/>